<dbReference type="EMBL" id="JARBHB010000002">
    <property type="protein sequence ID" value="KAJ8893079.1"/>
    <property type="molecule type" value="Genomic_DNA"/>
</dbReference>
<keyword evidence="2" id="KW-1185">Reference proteome</keyword>
<evidence type="ECO:0000313" key="2">
    <source>
        <dbReference type="Proteomes" id="UP001159363"/>
    </source>
</evidence>
<sequence>MSIYSLGPVTLDRHHVAEEQDLDAMYASSLPLLASMEEFLPFCHYRAAPKPVINAMQRDSLPMQIEEQFLPQKKPSTSPQKIISSQMVPPQNNDQPCFRCHTDNRQSVLGYKRARRHQVRYPNCRKVPPGPLNIQTLTLAKPNYSSDTTTFISPRGVRRLLPDVKTFSLSFPNTAATGDTPGHSGFSQREIVLYDAAGRRFFSGISSFPPPLYSSAAPFSPYSILIGSQDTAVSHIGEPGLIPDEVAPGFSHVKIMQDDAAGRWVFLGVTHFAHRCILTPLQTRLTSLSSAHKISMLRAAQISPLNSHYTD</sequence>
<dbReference type="Proteomes" id="UP001159363">
    <property type="component" value="Chromosome 2"/>
</dbReference>
<accession>A0ABQ9I9W1</accession>
<evidence type="ECO:0000313" key="1">
    <source>
        <dbReference type="EMBL" id="KAJ8893079.1"/>
    </source>
</evidence>
<reference evidence="1 2" key="1">
    <citation type="submission" date="2023-02" db="EMBL/GenBank/DDBJ databases">
        <title>LHISI_Scaffold_Assembly.</title>
        <authorList>
            <person name="Stuart O.P."/>
            <person name="Cleave R."/>
            <person name="Magrath M.J.L."/>
            <person name="Mikheyev A.S."/>
        </authorList>
    </citation>
    <scope>NUCLEOTIDE SEQUENCE [LARGE SCALE GENOMIC DNA]</scope>
    <source>
        <strain evidence="1">Daus_M_001</strain>
        <tissue evidence="1">Leg muscle</tissue>
    </source>
</reference>
<organism evidence="1 2">
    <name type="scientific">Dryococelus australis</name>
    <dbReference type="NCBI Taxonomy" id="614101"/>
    <lineage>
        <taxon>Eukaryota</taxon>
        <taxon>Metazoa</taxon>
        <taxon>Ecdysozoa</taxon>
        <taxon>Arthropoda</taxon>
        <taxon>Hexapoda</taxon>
        <taxon>Insecta</taxon>
        <taxon>Pterygota</taxon>
        <taxon>Neoptera</taxon>
        <taxon>Polyneoptera</taxon>
        <taxon>Phasmatodea</taxon>
        <taxon>Verophasmatodea</taxon>
        <taxon>Anareolatae</taxon>
        <taxon>Phasmatidae</taxon>
        <taxon>Eurycanthinae</taxon>
        <taxon>Dryococelus</taxon>
    </lineage>
</organism>
<proteinExistence type="predicted"/>
<name>A0ABQ9I9W1_9NEOP</name>
<gene>
    <name evidence="1" type="ORF">PR048_005662</name>
</gene>
<comment type="caution">
    <text evidence="1">The sequence shown here is derived from an EMBL/GenBank/DDBJ whole genome shotgun (WGS) entry which is preliminary data.</text>
</comment>
<protein>
    <submittedName>
        <fullName evidence="1">Uncharacterized protein</fullName>
    </submittedName>
</protein>